<dbReference type="OrthoDB" id="5872161at2759"/>
<proteinExistence type="predicted"/>
<name>A0A8X6XI44_9ARAC</name>
<feature type="non-terminal residue" evidence="1">
    <location>
        <position position="1"/>
    </location>
</feature>
<reference evidence="1" key="1">
    <citation type="submission" date="2020-08" db="EMBL/GenBank/DDBJ databases">
        <title>Multicomponent nature underlies the extraordinary mechanical properties of spider dragline silk.</title>
        <authorList>
            <person name="Kono N."/>
            <person name="Nakamura H."/>
            <person name="Mori M."/>
            <person name="Yoshida Y."/>
            <person name="Ohtoshi R."/>
            <person name="Malay A.D."/>
            <person name="Moran D.A.P."/>
            <person name="Tomita M."/>
            <person name="Numata K."/>
            <person name="Arakawa K."/>
        </authorList>
    </citation>
    <scope>NUCLEOTIDE SEQUENCE</scope>
</reference>
<keyword evidence="2" id="KW-1185">Reference proteome</keyword>
<sequence length="35" mass="3538">SLLNASSILCGVARWSRGMILALGARGPGSNPGRV</sequence>
<evidence type="ECO:0000313" key="2">
    <source>
        <dbReference type="Proteomes" id="UP000886998"/>
    </source>
</evidence>
<gene>
    <name evidence="1" type="ORF">TNIN_60861</name>
</gene>
<comment type="caution">
    <text evidence="1">The sequence shown here is derived from an EMBL/GenBank/DDBJ whole genome shotgun (WGS) entry which is preliminary data.</text>
</comment>
<evidence type="ECO:0000313" key="1">
    <source>
        <dbReference type="EMBL" id="GFY53589.1"/>
    </source>
</evidence>
<dbReference type="Proteomes" id="UP000886998">
    <property type="component" value="Unassembled WGS sequence"/>
</dbReference>
<dbReference type="AlphaFoldDB" id="A0A8X6XI44"/>
<organism evidence="1 2">
    <name type="scientific">Trichonephila inaurata madagascariensis</name>
    <dbReference type="NCBI Taxonomy" id="2747483"/>
    <lineage>
        <taxon>Eukaryota</taxon>
        <taxon>Metazoa</taxon>
        <taxon>Ecdysozoa</taxon>
        <taxon>Arthropoda</taxon>
        <taxon>Chelicerata</taxon>
        <taxon>Arachnida</taxon>
        <taxon>Araneae</taxon>
        <taxon>Araneomorphae</taxon>
        <taxon>Entelegynae</taxon>
        <taxon>Araneoidea</taxon>
        <taxon>Nephilidae</taxon>
        <taxon>Trichonephila</taxon>
        <taxon>Trichonephila inaurata</taxon>
    </lineage>
</organism>
<protein>
    <submittedName>
        <fullName evidence="1">Uncharacterized protein</fullName>
    </submittedName>
</protein>
<accession>A0A8X6XI44</accession>
<dbReference type="EMBL" id="BMAV01009390">
    <property type="protein sequence ID" value="GFY53589.1"/>
    <property type="molecule type" value="Genomic_DNA"/>
</dbReference>